<dbReference type="AlphaFoldDB" id="A0A1Y2DFL5"/>
<dbReference type="RefSeq" id="XP_040711096.1">
    <property type="nucleotide sequence ID" value="XM_040864825.1"/>
</dbReference>
<proteinExistence type="predicted"/>
<accession>A0A1Y2DFL5</accession>
<feature type="region of interest" description="Disordered" evidence="1">
    <location>
        <begin position="57"/>
        <end position="78"/>
    </location>
</feature>
<evidence type="ECO:0000313" key="3">
    <source>
        <dbReference type="Proteomes" id="UP000193689"/>
    </source>
</evidence>
<organism evidence="2 3">
    <name type="scientific">Pseudomassariella vexata</name>
    <dbReference type="NCBI Taxonomy" id="1141098"/>
    <lineage>
        <taxon>Eukaryota</taxon>
        <taxon>Fungi</taxon>
        <taxon>Dikarya</taxon>
        <taxon>Ascomycota</taxon>
        <taxon>Pezizomycotina</taxon>
        <taxon>Sordariomycetes</taxon>
        <taxon>Xylariomycetidae</taxon>
        <taxon>Amphisphaeriales</taxon>
        <taxon>Pseudomassariaceae</taxon>
        <taxon>Pseudomassariella</taxon>
    </lineage>
</organism>
<sequence>MLSTTPTPLANPRLLITSHTESGASIFFHDQSLEPFVPFGLSASSFAVFDARPTVPVSNQPDPLYQQDLAQSLPRCPP</sequence>
<reference evidence="2 3" key="1">
    <citation type="submission" date="2016-07" db="EMBL/GenBank/DDBJ databases">
        <title>Pervasive Adenine N6-methylation of Active Genes in Fungi.</title>
        <authorList>
            <consortium name="DOE Joint Genome Institute"/>
            <person name="Mondo S.J."/>
            <person name="Dannebaum R.O."/>
            <person name="Kuo R.C."/>
            <person name="Labutti K."/>
            <person name="Haridas S."/>
            <person name="Kuo A."/>
            <person name="Salamov A."/>
            <person name="Ahrendt S.R."/>
            <person name="Lipzen A."/>
            <person name="Sullivan W."/>
            <person name="Andreopoulos W.B."/>
            <person name="Clum A."/>
            <person name="Lindquist E."/>
            <person name="Daum C."/>
            <person name="Ramamoorthy G.K."/>
            <person name="Gryganskyi A."/>
            <person name="Culley D."/>
            <person name="Magnuson J.K."/>
            <person name="James T.Y."/>
            <person name="O'Malley M.A."/>
            <person name="Stajich J.E."/>
            <person name="Spatafora J.W."/>
            <person name="Visel A."/>
            <person name="Grigoriev I.V."/>
        </authorList>
    </citation>
    <scope>NUCLEOTIDE SEQUENCE [LARGE SCALE GENOMIC DNA]</scope>
    <source>
        <strain evidence="2 3">CBS 129021</strain>
    </source>
</reference>
<comment type="caution">
    <text evidence="2">The sequence shown here is derived from an EMBL/GenBank/DDBJ whole genome shotgun (WGS) entry which is preliminary data.</text>
</comment>
<evidence type="ECO:0000256" key="1">
    <source>
        <dbReference type="SAM" id="MobiDB-lite"/>
    </source>
</evidence>
<dbReference type="InParanoid" id="A0A1Y2DFL5"/>
<name>A0A1Y2DFL5_9PEZI</name>
<dbReference type="EMBL" id="MCFJ01000017">
    <property type="protein sequence ID" value="ORY58061.1"/>
    <property type="molecule type" value="Genomic_DNA"/>
</dbReference>
<gene>
    <name evidence="2" type="ORF">BCR38DRAFT_500723</name>
</gene>
<dbReference type="OrthoDB" id="5840532at2759"/>
<dbReference type="STRING" id="1141098.A0A1Y2DFL5"/>
<keyword evidence="3" id="KW-1185">Reference proteome</keyword>
<dbReference type="GeneID" id="63781037"/>
<protein>
    <submittedName>
        <fullName evidence="2">Uncharacterized protein</fullName>
    </submittedName>
</protein>
<evidence type="ECO:0000313" key="2">
    <source>
        <dbReference type="EMBL" id="ORY58061.1"/>
    </source>
</evidence>
<dbReference type="Proteomes" id="UP000193689">
    <property type="component" value="Unassembled WGS sequence"/>
</dbReference>